<protein>
    <submittedName>
        <fullName evidence="2">Uncharacterized protein</fullName>
    </submittedName>
</protein>
<comment type="caution">
    <text evidence="2">The sequence shown here is derived from an EMBL/GenBank/DDBJ whole genome shotgun (WGS) entry which is preliminary data.</text>
</comment>
<gene>
    <name evidence="2" type="ORF">D9Q98_010187</name>
</gene>
<evidence type="ECO:0000313" key="2">
    <source>
        <dbReference type="EMBL" id="KAI3429876.1"/>
    </source>
</evidence>
<name>A0A9D4YWF5_CHLVU</name>
<sequence length="371" mass="39270">MPAHLALSSSQSPPVGVRSGCCHSDRLRIGTFLYANVGASSRTGTQGSLSLLRGSLYPSCFSFQPPLCFEVVAFDGGRRWMVAVEYLPLALLLQNDAGEPELAEEQTQTERAEQQPSRPAEAFTATAQQQRQRRPSGDQQGGWEQQEDVPLTAAEWQQQQVQRLAAVQQLHSIAAAPLAGGTAGRPAALVPGGAGLRGRPASLLLSSAQLAAVHPEVRSLPSRLLALHSLGLPAFRAALSVHLNGLAAAPADASPQHVAQMAAAQRAHAVVAAARPPLCTEQLLAAFGPGWLDDWQEQLRASSLQGLPATQRHPSSRARVQPPAQHDGTQAAGRRRAAAAAGAAAGGGEEFVYIDPSQMLRRARGDQKRER</sequence>
<organism evidence="2 3">
    <name type="scientific">Chlorella vulgaris</name>
    <name type="common">Green alga</name>
    <dbReference type="NCBI Taxonomy" id="3077"/>
    <lineage>
        <taxon>Eukaryota</taxon>
        <taxon>Viridiplantae</taxon>
        <taxon>Chlorophyta</taxon>
        <taxon>core chlorophytes</taxon>
        <taxon>Trebouxiophyceae</taxon>
        <taxon>Chlorellales</taxon>
        <taxon>Chlorellaceae</taxon>
        <taxon>Chlorella clade</taxon>
        <taxon>Chlorella</taxon>
    </lineage>
</organism>
<proteinExistence type="predicted"/>
<dbReference type="AlphaFoldDB" id="A0A9D4YWF5"/>
<dbReference type="EMBL" id="SIDB01000008">
    <property type="protein sequence ID" value="KAI3429876.1"/>
    <property type="molecule type" value="Genomic_DNA"/>
</dbReference>
<accession>A0A9D4YWF5</accession>
<feature type="region of interest" description="Disordered" evidence="1">
    <location>
        <begin position="100"/>
        <end position="145"/>
    </location>
</feature>
<evidence type="ECO:0000256" key="1">
    <source>
        <dbReference type="SAM" id="MobiDB-lite"/>
    </source>
</evidence>
<keyword evidence="3" id="KW-1185">Reference proteome</keyword>
<dbReference type="Proteomes" id="UP001055712">
    <property type="component" value="Unassembled WGS sequence"/>
</dbReference>
<reference evidence="2" key="2">
    <citation type="submission" date="2020-11" db="EMBL/GenBank/DDBJ databases">
        <authorList>
            <person name="Cecchin M."/>
            <person name="Marcolungo L."/>
            <person name="Rossato M."/>
            <person name="Girolomoni L."/>
            <person name="Cosentino E."/>
            <person name="Cuine S."/>
            <person name="Li-Beisson Y."/>
            <person name="Delledonne M."/>
            <person name="Ballottari M."/>
        </authorList>
    </citation>
    <scope>NUCLEOTIDE SEQUENCE</scope>
    <source>
        <strain evidence="2">211/11P</strain>
        <tissue evidence="2">Whole cell</tissue>
    </source>
</reference>
<evidence type="ECO:0000313" key="3">
    <source>
        <dbReference type="Proteomes" id="UP001055712"/>
    </source>
</evidence>
<reference evidence="2" key="1">
    <citation type="journal article" date="2019" name="Plant J.">
        <title>Chlorella vulgaris genome assembly and annotation reveals the molecular basis for metabolic acclimation to high light conditions.</title>
        <authorList>
            <person name="Cecchin M."/>
            <person name="Marcolungo L."/>
            <person name="Rossato M."/>
            <person name="Girolomoni L."/>
            <person name="Cosentino E."/>
            <person name="Cuine S."/>
            <person name="Li-Beisson Y."/>
            <person name="Delledonne M."/>
            <person name="Ballottari M."/>
        </authorList>
    </citation>
    <scope>NUCLEOTIDE SEQUENCE</scope>
    <source>
        <strain evidence="2">211/11P</strain>
    </source>
</reference>
<feature type="region of interest" description="Disordered" evidence="1">
    <location>
        <begin position="306"/>
        <end position="346"/>
    </location>
</feature>
<dbReference type="OrthoDB" id="10672348at2759"/>